<gene>
    <name evidence="2" type="ORF">BSL78_17018</name>
</gene>
<organism evidence="2 3">
    <name type="scientific">Stichopus japonicus</name>
    <name type="common">Sea cucumber</name>
    <dbReference type="NCBI Taxonomy" id="307972"/>
    <lineage>
        <taxon>Eukaryota</taxon>
        <taxon>Metazoa</taxon>
        <taxon>Echinodermata</taxon>
        <taxon>Eleutherozoa</taxon>
        <taxon>Echinozoa</taxon>
        <taxon>Holothuroidea</taxon>
        <taxon>Aspidochirotacea</taxon>
        <taxon>Aspidochirotida</taxon>
        <taxon>Stichopodidae</taxon>
        <taxon>Apostichopus</taxon>
    </lineage>
</organism>
<feature type="transmembrane region" description="Helical" evidence="1">
    <location>
        <begin position="312"/>
        <end position="336"/>
    </location>
</feature>
<keyword evidence="1" id="KW-0472">Membrane</keyword>
<name>A0A2G8KDR0_STIJA</name>
<keyword evidence="3" id="KW-1185">Reference proteome</keyword>
<comment type="caution">
    <text evidence="2">The sequence shown here is derived from an EMBL/GenBank/DDBJ whole genome shotgun (WGS) entry which is preliminary data.</text>
</comment>
<keyword evidence="1" id="KW-0812">Transmembrane</keyword>
<sequence length="406" mass="45979">MNGMDADLNFYVLAYESSSNDATDEIINTELQVQDRNRCSTCQTLWWNCFGIPSQYTDRDIGVSQWAQRWNGVISSGWLMVAIAVLVYDLGSFLLPLFGSRQEILNLMMMLSLYVLLAVHYIFAFCSKLRSIFKSAVPKLSWATCLNARYLVKRAQLLDMSNRGLPGLPFLILCVLCPLVLSTYRMVIFLYISDCDVSVYNVAQSVVGVIFMVNWGFHVYIFYFIRVSFQCQLNLVLSFIKKFENDISRCRAVVLDVTADFACYHQLCVVLKVTAFPAAVLAVVVNITTAYMNNKSDCVVIDKQGILLSQHIAVLAWSEVVMALLLYATAMGGYNVHYIWENFVRNVLALKVKTSKLHKKLQLKEAEYLLKESNVLIVTIIFSITGIFVGFHFGDQSVDFLNLPAM</sequence>
<evidence type="ECO:0000313" key="2">
    <source>
        <dbReference type="EMBL" id="PIK46105.1"/>
    </source>
</evidence>
<feature type="transmembrane region" description="Helical" evidence="1">
    <location>
        <begin position="170"/>
        <end position="193"/>
    </location>
</feature>
<evidence type="ECO:0000256" key="1">
    <source>
        <dbReference type="SAM" id="Phobius"/>
    </source>
</evidence>
<feature type="transmembrane region" description="Helical" evidence="1">
    <location>
        <begin position="269"/>
        <end position="292"/>
    </location>
</feature>
<feature type="transmembrane region" description="Helical" evidence="1">
    <location>
        <begin position="78"/>
        <end position="98"/>
    </location>
</feature>
<dbReference type="Proteomes" id="UP000230750">
    <property type="component" value="Unassembled WGS sequence"/>
</dbReference>
<feature type="transmembrane region" description="Helical" evidence="1">
    <location>
        <begin position="104"/>
        <end position="126"/>
    </location>
</feature>
<proteinExistence type="predicted"/>
<dbReference type="EMBL" id="MRZV01000665">
    <property type="protein sequence ID" value="PIK46105.1"/>
    <property type="molecule type" value="Genomic_DNA"/>
</dbReference>
<protein>
    <recommendedName>
        <fullName evidence="4">Gustatory receptor</fullName>
    </recommendedName>
</protein>
<feature type="transmembrane region" description="Helical" evidence="1">
    <location>
        <begin position="374"/>
        <end position="394"/>
    </location>
</feature>
<evidence type="ECO:0008006" key="4">
    <source>
        <dbReference type="Google" id="ProtNLM"/>
    </source>
</evidence>
<evidence type="ECO:0000313" key="3">
    <source>
        <dbReference type="Proteomes" id="UP000230750"/>
    </source>
</evidence>
<reference evidence="2 3" key="1">
    <citation type="journal article" date="2017" name="PLoS Biol.">
        <title>The sea cucumber genome provides insights into morphological evolution and visceral regeneration.</title>
        <authorList>
            <person name="Zhang X."/>
            <person name="Sun L."/>
            <person name="Yuan J."/>
            <person name="Sun Y."/>
            <person name="Gao Y."/>
            <person name="Zhang L."/>
            <person name="Li S."/>
            <person name="Dai H."/>
            <person name="Hamel J.F."/>
            <person name="Liu C."/>
            <person name="Yu Y."/>
            <person name="Liu S."/>
            <person name="Lin W."/>
            <person name="Guo K."/>
            <person name="Jin S."/>
            <person name="Xu P."/>
            <person name="Storey K.B."/>
            <person name="Huan P."/>
            <person name="Zhang T."/>
            <person name="Zhou Y."/>
            <person name="Zhang J."/>
            <person name="Lin C."/>
            <person name="Li X."/>
            <person name="Xing L."/>
            <person name="Huo D."/>
            <person name="Sun M."/>
            <person name="Wang L."/>
            <person name="Mercier A."/>
            <person name="Li F."/>
            <person name="Yang H."/>
            <person name="Xiang J."/>
        </authorList>
    </citation>
    <scope>NUCLEOTIDE SEQUENCE [LARGE SCALE GENOMIC DNA]</scope>
    <source>
        <strain evidence="2">Shaxun</strain>
        <tissue evidence="2">Muscle</tissue>
    </source>
</reference>
<keyword evidence="1" id="KW-1133">Transmembrane helix</keyword>
<accession>A0A2G8KDR0</accession>
<dbReference type="OrthoDB" id="10042460at2759"/>
<dbReference type="AlphaFoldDB" id="A0A2G8KDR0"/>
<feature type="transmembrane region" description="Helical" evidence="1">
    <location>
        <begin position="205"/>
        <end position="225"/>
    </location>
</feature>